<evidence type="ECO:0000313" key="2">
    <source>
        <dbReference type="Proteomes" id="UP000292423"/>
    </source>
</evidence>
<comment type="caution">
    <text evidence="1">The sequence shown here is derived from an EMBL/GenBank/DDBJ whole genome shotgun (WGS) entry which is preliminary data.</text>
</comment>
<sequence length="329" mass="36253">MHATAAKLLDAHAAHILAQLSGDALDVTIDREAAAFLDWLDARPLNSLTDAERVFTVARERVLDSEPTPALVAEIVAIIKDIWNSPVNENTYVHQIIEHKHYTAIVENIASRDKLRNDIIHTIVGNPVYGRLLSDVIYDAISDYMQHNPLTKNVPGMSSLMKMGKGLVEGAGGSAVKGYLQKNIQAIVGRSERTIQNILDGKQIHSVAEQLWHKARVLPLSTVRQYFGDKDIDQMAYVVEEAWNHVRRTDYVRAQVKTGIDGWFARNGSRNAGAVLADIGISREILMAEIKVHARVIVGEMIASGFLEARVCEQLAAFYGSDVVSGLLG</sequence>
<proteinExistence type="predicted"/>
<dbReference type="Proteomes" id="UP000292423">
    <property type="component" value="Unassembled WGS sequence"/>
</dbReference>
<dbReference type="RefSeq" id="WP_130414703.1">
    <property type="nucleotide sequence ID" value="NZ_SHKX01000014.1"/>
</dbReference>
<organism evidence="1 2">
    <name type="scientific">Fluviicoccus keumensis</name>
    <dbReference type="NCBI Taxonomy" id="1435465"/>
    <lineage>
        <taxon>Bacteria</taxon>
        <taxon>Pseudomonadati</taxon>
        <taxon>Pseudomonadota</taxon>
        <taxon>Gammaproteobacteria</taxon>
        <taxon>Moraxellales</taxon>
        <taxon>Moraxellaceae</taxon>
        <taxon>Fluviicoccus</taxon>
    </lineage>
</organism>
<name>A0A4Q7YKF6_9GAMM</name>
<protein>
    <submittedName>
        <fullName evidence="1">Uncharacterized protein</fullName>
    </submittedName>
</protein>
<dbReference type="AlphaFoldDB" id="A0A4Q7YKF6"/>
<accession>A0A4Q7YKF6</accession>
<gene>
    <name evidence="1" type="ORF">EV700_2709</name>
</gene>
<dbReference type="EMBL" id="SHKX01000014">
    <property type="protein sequence ID" value="RZU38132.1"/>
    <property type="molecule type" value="Genomic_DNA"/>
</dbReference>
<keyword evidence="2" id="KW-1185">Reference proteome</keyword>
<evidence type="ECO:0000313" key="1">
    <source>
        <dbReference type="EMBL" id="RZU38132.1"/>
    </source>
</evidence>
<dbReference type="OrthoDB" id="6074960at2"/>
<reference evidence="1 2" key="1">
    <citation type="submission" date="2019-02" db="EMBL/GenBank/DDBJ databases">
        <title>Genomic Encyclopedia of Type Strains, Phase IV (KMG-IV): sequencing the most valuable type-strain genomes for metagenomic binning, comparative biology and taxonomic classification.</title>
        <authorList>
            <person name="Goeker M."/>
        </authorList>
    </citation>
    <scope>NUCLEOTIDE SEQUENCE [LARGE SCALE GENOMIC DNA]</scope>
    <source>
        <strain evidence="1 2">DSM 105135</strain>
    </source>
</reference>